<dbReference type="EMBL" id="OANU01000068">
    <property type="protein sequence ID" value="SNX49703.1"/>
    <property type="molecule type" value="Genomic_DNA"/>
</dbReference>
<evidence type="ECO:0000313" key="1">
    <source>
        <dbReference type="EMBL" id="SNX49703.1"/>
    </source>
</evidence>
<dbReference type="RefSeq" id="WP_096994718.1">
    <property type="nucleotide sequence ID" value="NZ_JBHSII010000007.1"/>
</dbReference>
<proteinExistence type="predicted"/>
<dbReference type="Proteomes" id="UP000219336">
    <property type="component" value="Unassembled WGS sequence"/>
</dbReference>
<keyword evidence="2" id="KW-1185">Reference proteome</keyword>
<dbReference type="InterPro" id="IPR022074">
    <property type="entry name" value="DUF3626"/>
</dbReference>
<accession>A0A240EN72</accession>
<name>A0A240EN72_9VIBR</name>
<evidence type="ECO:0000313" key="2">
    <source>
        <dbReference type="Proteomes" id="UP000219336"/>
    </source>
</evidence>
<organism evidence="1 2">
    <name type="scientific">Vibrio thalassae</name>
    <dbReference type="NCBI Taxonomy" id="1243014"/>
    <lineage>
        <taxon>Bacteria</taxon>
        <taxon>Pseudomonadati</taxon>
        <taxon>Pseudomonadota</taxon>
        <taxon>Gammaproteobacteria</taxon>
        <taxon>Vibrionales</taxon>
        <taxon>Vibrionaceae</taxon>
        <taxon>Vibrio</taxon>
    </lineage>
</organism>
<gene>
    <name evidence="1" type="ORF">VTH8203_03351</name>
</gene>
<protein>
    <recommendedName>
        <fullName evidence="3">DUF3626 domain-containing protein</fullName>
    </recommendedName>
</protein>
<evidence type="ECO:0008006" key="3">
    <source>
        <dbReference type="Google" id="ProtNLM"/>
    </source>
</evidence>
<sequence length="277" mass="31678">MDKDVIGKALANIRAKSNNGMPTETYRVTINFHPDRYTSKGQPLLLSIAKDGELKSQFETKTSNGGLTAFEGGDRWLWEQKVFDGAYDLAPMRHRPKYGAVNFRHYSEGAAPRFGSAFFTLKPHVLKRTTYCYPDSFFEPDDFAVTETLTTLIDKARLSSTDRLDDYIEAHIHGTLSLKDDVECVVLDPIFRATVIEQYALELGVPIQWHNGYELSIETMRQYLDYRGMPFVELAQELAQDGIINAQLLGLAVTSKRYDEQDIKKIWHYLARFGYRV</sequence>
<dbReference type="OrthoDB" id="3770261at2"/>
<reference evidence="2" key="1">
    <citation type="submission" date="2016-06" db="EMBL/GenBank/DDBJ databases">
        <authorList>
            <person name="Rodrigo-Torres L."/>
            <person name="Arahal R.D."/>
            <person name="Lucena T."/>
        </authorList>
    </citation>
    <scope>NUCLEOTIDE SEQUENCE [LARGE SCALE GENOMIC DNA]</scope>
    <source>
        <strain evidence="2">CECT8203</strain>
    </source>
</reference>
<dbReference type="Pfam" id="PF12294">
    <property type="entry name" value="DUF3626"/>
    <property type="match status" value="2"/>
</dbReference>
<dbReference type="AlphaFoldDB" id="A0A240EN72"/>